<dbReference type="EC" id="2.3.1.129" evidence="7"/>
<dbReference type="NCBIfam" id="NF003657">
    <property type="entry name" value="PRK05289.1"/>
    <property type="match status" value="1"/>
</dbReference>
<evidence type="ECO:0000313" key="10">
    <source>
        <dbReference type="Proteomes" id="UP001246372"/>
    </source>
</evidence>
<gene>
    <name evidence="7 9" type="primary">lpxA</name>
    <name evidence="9" type="ORF">RQP53_04285</name>
</gene>
<dbReference type="InterPro" id="IPR029098">
    <property type="entry name" value="Acetyltransf_C"/>
</dbReference>
<dbReference type="Gene3D" id="2.160.10.10">
    <property type="entry name" value="Hexapeptide repeat proteins"/>
    <property type="match status" value="1"/>
</dbReference>
<dbReference type="PANTHER" id="PTHR43480">
    <property type="entry name" value="ACYL-[ACYL-CARRIER-PROTEIN]--UDP-N-ACETYLGLUCOSAMINE O-ACYLTRANSFERASE"/>
    <property type="match status" value="1"/>
</dbReference>
<dbReference type="HAMAP" id="MF_00387">
    <property type="entry name" value="LpxA"/>
    <property type="match status" value="1"/>
</dbReference>
<comment type="function">
    <text evidence="7">Involved in the biosynthesis of lipid A, a phosphorylated glycolipid that anchors the lipopolysaccharide to the outer membrane of the cell.</text>
</comment>
<dbReference type="Pfam" id="PF00132">
    <property type="entry name" value="Hexapep"/>
    <property type="match status" value="1"/>
</dbReference>
<dbReference type="Proteomes" id="UP001246372">
    <property type="component" value="Unassembled WGS sequence"/>
</dbReference>
<sequence>MSKIHPTAVIDAGAELDSTVEVGAYSVIGAGVKIGAGTKIGPHCVIEGPTTIGRDNQFYQFSSIGAAPQDKKYAGEPTQLIIGDRNMVREFCTMNRGTAQDEGVTRLGDDNWLMAYVHLAHDCVVGSKTIFANNAQIAGHVHVGDFAILGAYTAVHQFVHIGAHSMTGMGSILFQDLPPFIMASGNTAEARSFNLEGLKRRGFTPEQLNAVKQMYRLLYRKSLTVDQAKMEMIALQATLAEAKDTIQLMIDFLNTATRGIIR</sequence>
<evidence type="ECO:0000313" key="9">
    <source>
        <dbReference type="EMBL" id="MDT8998491.1"/>
    </source>
</evidence>
<evidence type="ECO:0000256" key="3">
    <source>
        <dbReference type="ARBA" id="ARBA00022679"/>
    </source>
</evidence>
<dbReference type="PANTHER" id="PTHR43480:SF1">
    <property type="entry name" value="ACYL-[ACYL-CARRIER-PROTEIN]--UDP-N-ACETYLGLUCOSAMINE O-ACYLTRANSFERASE, MITOCHONDRIAL-RELATED"/>
    <property type="match status" value="1"/>
</dbReference>
<proteinExistence type="inferred from homology"/>
<comment type="similarity">
    <text evidence="7">Belongs to the transferase hexapeptide repeat family. LpxA subfamily.</text>
</comment>
<organism evidence="9 10">
    <name type="scientific">Roseateles aquae</name>
    <dbReference type="NCBI Taxonomy" id="3077235"/>
    <lineage>
        <taxon>Bacteria</taxon>
        <taxon>Pseudomonadati</taxon>
        <taxon>Pseudomonadota</taxon>
        <taxon>Betaproteobacteria</taxon>
        <taxon>Burkholderiales</taxon>
        <taxon>Sphaerotilaceae</taxon>
        <taxon>Roseateles</taxon>
    </lineage>
</organism>
<evidence type="ECO:0000256" key="7">
    <source>
        <dbReference type="HAMAP-Rule" id="MF_00387"/>
    </source>
</evidence>
<keyword evidence="10" id="KW-1185">Reference proteome</keyword>
<dbReference type="Pfam" id="PF13720">
    <property type="entry name" value="Acetyltransf_11"/>
    <property type="match status" value="1"/>
</dbReference>
<evidence type="ECO:0000256" key="6">
    <source>
        <dbReference type="ARBA" id="ARBA00023315"/>
    </source>
</evidence>
<reference evidence="9" key="1">
    <citation type="submission" date="2023-09" db="EMBL/GenBank/DDBJ databases">
        <title>Paucibacter sp. APW11 Genome sequencing and assembly.</title>
        <authorList>
            <person name="Kim I."/>
        </authorList>
    </citation>
    <scope>NUCLEOTIDE SEQUENCE</scope>
    <source>
        <strain evidence="9">APW11</strain>
    </source>
</reference>
<dbReference type="CDD" id="cd03351">
    <property type="entry name" value="LbH_UDP-GlcNAc_AT"/>
    <property type="match status" value="1"/>
</dbReference>
<dbReference type="SUPFAM" id="SSF51161">
    <property type="entry name" value="Trimeric LpxA-like enzymes"/>
    <property type="match status" value="1"/>
</dbReference>
<dbReference type="InterPro" id="IPR037157">
    <property type="entry name" value="Acetyltransf_C_sf"/>
</dbReference>
<dbReference type="GO" id="GO:0008780">
    <property type="term" value="F:acyl-[acyl-carrier-protein]-UDP-N-acetylglucosamine O-acyltransferase activity"/>
    <property type="evidence" value="ECO:0007669"/>
    <property type="project" value="UniProtKB-EC"/>
</dbReference>
<keyword evidence="5 7" id="KW-0443">Lipid metabolism</keyword>
<evidence type="ECO:0000256" key="5">
    <source>
        <dbReference type="ARBA" id="ARBA00023098"/>
    </source>
</evidence>
<comment type="subunit">
    <text evidence="7">Homotrimer.</text>
</comment>
<name>A0ABU3P7D9_9BURK</name>
<dbReference type="PIRSF" id="PIRSF000456">
    <property type="entry name" value="UDP-GlcNAc_acltr"/>
    <property type="match status" value="1"/>
</dbReference>
<keyword evidence="6 7" id="KW-0012">Acyltransferase</keyword>
<comment type="catalytic activity">
    <reaction evidence="7">
        <text>a (3R)-hydroxyacyl-[ACP] + UDP-N-acetyl-alpha-D-glucosamine = a UDP-3-O-[(3R)-3-hydroxyacyl]-N-acetyl-alpha-D-glucosamine + holo-[ACP]</text>
        <dbReference type="Rhea" id="RHEA:67812"/>
        <dbReference type="Rhea" id="RHEA-COMP:9685"/>
        <dbReference type="Rhea" id="RHEA-COMP:9945"/>
        <dbReference type="ChEBI" id="CHEBI:57705"/>
        <dbReference type="ChEBI" id="CHEBI:64479"/>
        <dbReference type="ChEBI" id="CHEBI:78827"/>
        <dbReference type="ChEBI" id="CHEBI:173225"/>
        <dbReference type="EC" id="2.3.1.129"/>
    </reaction>
</comment>
<keyword evidence="2 7" id="KW-0441">Lipid A biosynthesis</keyword>
<accession>A0ABU3P7D9</accession>
<dbReference type="Gene3D" id="1.20.1180.10">
    <property type="entry name" value="Udp N-acetylglucosamine O-acyltransferase, C-terminal domain"/>
    <property type="match status" value="1"/>
</dbReference>
<evidence type="ECO:0000256" key="2">
    <source>
        <dbReference type="ARBA" id="ARBA00022556"/>
    </source>
</evidence>
<comment type="subcellular location">
    <subcellularLocation>
        <location evidence="7">Cytoplasm</location>
    </subcellularLocation>
</comment>
<keyword evidence="7" id="KW-0963">Cytoplasm</keyword>
<dbReference type="InterPro" id="IPR001451">
    <property type="entry name" value="Hexapep"/>
</dbReference>
<feature type="domain" description="UDP N-acetylglucosamine O-acyltransferase C-terminal" evidence="8">
    <location>
        <begin position="176"/>
        <end position="261"/>
    </location>
</feature>
<evidence type="ECO:0000256" key="4">
    <source>
        <dbReference type="ARBA" id="ARBA00022737"/>
    </source>
</evidence>
<dbReference type="InterPro" id="IPR010137">
    <property type="entry name" value="Lipid_A_LpxA"/>
</dbReference>
<keyword evidence="1 7" id="KW-0444">Lipid biosynthesis</keyword>
<keyword evidence="3 7" id="KW-0808">Transferase</keyword>
<protein>
    <recommendedName>
        <fullName evidence="7">Acyl-[acyl-carrier-protein]--UDP-N-acetylglucosamine O-acyltransferase</fullName>
        <shortName evidence="7">UDP-N-acetylglucosamine acyltransferase</shortName>
        <ecNumber evidence="7">2.3.1.129</ecNumber>
    </recommendedName>
</protein>
<dbReference type="NCBIfam" id="TIGR01852">
    <property type="entry name" value="lipid_A_lpxA"/>
    <property type="match status" value="1"/>
</dbReference>
<evidence type="ECO:0000259" key="8">
    <source>
        <dbReference type="Pfam" id="PF13720"/>
    </source>
</evidence>
<comment type="pathway">
    <text evidence="7">Glycolipid biosynthesis; lipid IV(A) biosynthesis; lipid IV(A) from (3R)-3-hydroxytetradecanoyl-[acyl-carrier-protein] and UDP-N-acetyl-alpha-D-glucosamine: step 1/6.</text>
</comment>
<dbReference type="InterPro" id="IPR011004">
    <property type="entry name" value="Trimer_LpxA-like_sf"/>
</dbReference>
<keyword evidence="4 7" id="KW-0677">Repeat</keyword>
<evidence type="ECO:0000256" key="1">
    <source>
        <dbReference type="ARBA" id="ARBA00022516"/>
    </source>
</evidence>
<comment type="caution">
    <text evidence="9">The sequence shown here is derived from an EMBL/GenBank/DDBJ whole genome shotgun (WGS) entry which is preliminary data.</text>
</comment>
<dbReference type="EMBL" id="JAVXZY010000001">
    <property type="protein sequence ID" value="MDT8998491.1"/>
    <property type="molecule type" value="Genomic_DNA"/>
</dbReference>
<dbReference type="RefSeq" id="WP_315648843.1">
    <property type="nucleotide sequence ID" value="NZ_JAVXZY010000001.1"/>
</dbReference>